<evidence type="ECO:0000256" key="1">
    <source>
        <dbReference type="SAM" id="Phobius"/>
    </source>
</evidence>
<gene>
    <name evidence="2" type="ORF">KFL_006500040</name>
</gene>
<feature type="transmembrane region" description="Helical" evidence="1">
    <location>
        <begin position="169"/>
        <end position="190"/>
    </location>
</feature>
<accession>A0A1Y1II04</accession>
<keyword evidence="3" id="KW-1185">Reference proteome</keyword>
<dbReference type="Proteomes" id="UP000054558">
    <property type="component" value="Unassembled WGS sequence"/>
</dbReference>
<dbReference type="Pfam" id="PF14935">
    <property type="entry name" value="TMEM138"/>
    <property type="match status" value="1"/>
</dbReference>
<keyword evidence="1" id="KW-0472">Membrane</keyword>
<dbReference type="EMBL" id="DF237599">
    <property type="protein sequence ID" value="GAQ90510.1"/>
    <property type="molecule type" value="Genomic_DNA"/>
</dbReference>
<dbReference type="OMA" id="WNESAFT"/>
<keyword evidence="1" id="KW-0812">Transmembrane</keyword>
<keyword evidence="1" id="KW-1133">Transmembrane helix</keyword>
<evidence type="ECO:0000313" key="2">
    <source>
        <dbReference type="EMBL" id="GAQ90510.1"/>
    </source>
</evidence>
<organism evidence="2 3">
    <name type="scientific">Klebsormidium nitens</name>
    <name type="common">Green alga</name>
    <name type="synonym">Ulothrix nitens</name>
    <dbReference type="NCBI Taxonomy" id="105231"/>
    <lineage>
        <taxon>Eukaryota</taxon>
        <taxon>Viridiplantae</taxon>
        <taxon>Streptophyta</taxon>
        <taxon>Klebsormidiophyceae</taxon>
        <taxon>Klebsormidiales</taxon>
        <taxon>Klebsormidiaceae</taxon>
        <taxon>Klebsormidium</taxon>
    </lineage>
</organism>
<reference evidence="2 3" key="1">
    <citation type="journal article" date="2014" name="Nat. Commun.">
        <title>Klebsormidium flaccidum genome reveals primary factors for plant terrestrial adaptation.</title>
        <authorList>
            <person name="Hori K."/>
            <person name="Maruyama F."/>
            <person name="Fujisawa T."/>
            <person name="Togashi T."/>
            <person name="Yamamoto N."/>
            <person name="Seo M."/>
            <person name="Sato S."/>
            <person name="Yamada T."/>
            <person name="Mori H."/>
            <person name="Tajima N."/>
            <person name="Moriyama T."/>
            <person name="Ikeuchi M."/>
            <person name="Watanabe M."/>
            <person name="Wada H."/>
            <person name="Kobayashi K."/>
            <person name="Saito M."/>
            <person name="Masuda T."/>
            <person name="Sasaki-Sekimoto Y."/>
            <person name="Mashiguchi K."/>
            <person name="Awai K."/>
            <person name="Shimojima M."/>
            <person name="Masuda S."/>
            <person name="Iwai M."/>
            <person name="Nobusawa T."/>
            <person name="Narise T."/>
            <person name="Kondo S."/>
            <person name="Saito H."/>
            <person name="Sato R."/>
            <person name="Murakawa M."/>
            <person name="Ihara Y."/>
            <person name="Oshima-Yamada Y."/>
            <person name="Ohtaka K."/>
            <person name="Satoh M."/>
            <person name="Sonobe K."/>
            <person name="Ishii M."/>
            <person name="Ohtani R."/>
            <person name="Kanamori-Sato M."/>
            <person name="Honoki R."/>
            <person name="Miyazaki D."/>
            <person name="Mochizuki H."/>
            <person name="Umetsu J."/>
            <person name="Higashi K."/>
            <person name="Shibata D."/>
            <person name="Kamiya Y."/>
            <person name="Sato N."/>
            <person name="Nakamura Y."/>
            <person name="Tabata S."/>
            <person name="Ida S."/>
            <person name="Kurokawa K."/>
            <person name="Ohta H."/>
        </authorList>
    </citation>
    <scope>NUCLEOTIDE SEQUENCE [LARGE SCALE GENOMIC DNA]</scope>
    <source>
        <strain evidence="2 3">NIES-2285</strain>
    </source>
</reference>
<feature type="transmembrane region" description="Helical" evidence="1">
    <location>
        <begin position="130"/>
        <end position="148"/>
    </location>
</feature>
<protein>
    <submittedName>
        <fullName evidence="2">Uncharacterized protein</fullName>
    </submittedName>
</protein>
<evidence type="ECO:0000313" key="3">
    <source>
        <dbReference type="Proteomes" id="UP000054558"/>
    </source>
</evidence>
<name>A0A1Y1II04_KLENI</name>
<sequence>MATRKVAAQAACSLSSAVPLSLRSKAEAKDASSAGRPGVWPPAHAADKDVAIESTFLYTLGVAYLLLGLDLVLATYLDQLATTQLVFHVLAFSVQLFVLFATWITFYVLLSSTFLVKKALYAKVFVRNRALFSACLIHFLLFLLLRLYRLALEFLHCPHDRVWHRPGYSAIYIVQKIAAMVYYVLLANGLHLLVSKPKLYTAECMQT</sequence>
<proteinExistence type="predicted"/>
<feature type="transmembrane region" description="Helical" evidence="1">
    <location>
        <begin position="56"/>
        <end position="77"/>
    </location>
</feature>
<dbReference type="InterPro" id="IPR024133">
    <property type="entry name" value="TM_138"/>
</dbReference>
<dbReference type="AlphaFoldDB" id="A0A1Y1II04"/>
<feature type="transmembrane region" description="Helical" evidence="1">
    <location>
        <begin position="89"/>
        <end position="110"/>
    </location>
</feature>